<gene>
    <name evidence="1" type="ORF">M9Y10_036208</name>
</gene>
<name>A0ABR2GUQ9_9EUKA</name>
<dbReference type="Proteomes" id="UP001470230">
    <property type="component" value="Unassembled WGS sequence"/>
</dbReference>
<evidence type="ECO:0000313" key="2">
    <source>
        <dbReference type="Proteomes" id="UP001470230"/>
    </source>
</evidence>
<sequence>MDINEYLKKMKHIQKHILDFLENEKSSTEDYQSLINFFQKQKVKEDKSQLKSTLYILLKISNNHHRTPNFFPKIEQILQFFKAEMNSYYTKFDIFNIFKKNKRILLFLFEENFIEPTKSMYRIISSSKYMKKCYPHYFFPEFSLFFDEKMKKEVGKMNINEEFIEKNIISYDTKRKIAENDSYICELIRNDAINEFVSFFNQEKLSASSPIESSIYETNSFLIKKSSTIIEYSVFFGSSQIFKYLQTKKAKLNQSLWFYAIHSQNPELIHLLDCSNNSKKQDKPYKKYLFECIKCHHNTIMKYIRNSFLKKSIRNEIDVFVQSIKNYNFKSFPKKVGNEFAVFYNMCKYDYSSIVELLLNASNVNVNNIEIF</sequence>
<evidence type="ECO:0008006" key="3">
    <source>
        <dbReference type="Google" id="ProtNLM"/>
    </source>
</evidence>
<reference evidence="1 2" key="1">
    <citation type="submission" date="2024-04" db="EMBL/GenBank/DDBJ databases">
        <title>Tritrichomonas musculus Genome.</title>
        <authorList>
            <person name="Alves-Ferreira E."/>
            <person name="Grigg M."/>
            <person name="Lorenzi H."/>
            <person name="Galac M."/>
        </authorList>
    </citation>
    <scope>NUCLEOTIDE SEQUENCE [LARGE SCALE GENOMIC DNA]</scope>
    <source>
        <strain evidence="1 2">EAF2021</strain>
    </source>
</reference>
<protein>
    <recommendedName>
        <fullName evidence="3">DUF3447 domain-containing protein</fullName>
    </recommendedName>
</protein>
<accession>A0ABR2GUQ9</accession>
<evidence type="ECO:0000313" key="1">
    <source>
        <dbReference type="EMBL" id="KAK8837673.1"/>
    </source>
</evidence>
<comment type="caution">
    <text evidence="1">The sequence shown here is derived from an EMBL/GenBank/DDBJ whole genome shotgun (WGS) entry which is preliminary data.</text>
</comment>
<organism evidence="1 2">
    <name type="scientific">Tritrichomonas musculus</name>
    <dbReference type="NCBI Taxonomy" id="1915356"/>
    <lineage>
        <taxon>Eukaryota</taxon>
        <taxon>Metamonada</taxon>
        <taxon>Parabasalia</taxon>
        <taxon>Tritrichomonadida</taxon>
        <taxon>Tritrichomonadidae</taxon>
        <taxon>Tritrichomonas</taxon>
    </lineage>
</organism>
<dbReference type="EMBL" id="JAPFFF010000058">
    <property type="protein sequence ID" value="KAK8837673.1"/>
    <property type="molecule type" value="Genomic_DNA"/>
</dbReference>
<proteinExistence type="predicted"/>
<dbReference type="InterPro" id="IPR036770">
    <property type="entry name" value="Ankyrin_rpt-contain_sf"/>
</dbReference>
<keyword evidence="2" id="KW-1185">Reference proteome</keyword>
<dbReference type="SUPFAM" id="SSF48403">
    <property type="entry name" value="Ankyrin repeat"/>
    <property type="match status" value="1"/>
</dbReference>